<dbReference type="Proteomes" id="UP000285569">
    <property type="component" value="Unassembled WGS sequence"/>
</dbReference>
<gene>
    <name evidence="1" type="ORF">DLM77_12060</name>
</gene>
<protein>
    <submittedName>
        <fullName evidence="1">Uncharacterized protein</fullName>
    </submittedName>
</protein>
<accession>A0ABX9M283</accession>
<evidence type="ECO:0000313" key="2">
    <source>
        <dbReference type="Proteomes" id="UP000285569"/>
    </source>
</evidence>
<sequence length="92" mass="10539">MEKGPRRPTFFRNVGTPSFFCNFRFSSRINTGRENLRPTGECMSSHIRQNHPDVRKALLDLRENSPEAMIYDLGANQNSPQPILLSKEGFVN</sequence>
<reference evidence="2" key="1">
    <citation type="submission" date="2018-05" db="EMBL/GenBank/DDBJ databases">
        <title>Leptospira yasudae sp. nov. and Leptospira stimsonii sp. nov., two pathogenic species of the genus Leptospira isolated from environmental sources.</title>
        <authorList>
            <person name="Casanovas-Massana A."/>
            <person name="Hamond C."/>
            <person name="Santos L.A."/>
            <person name="Hacker K.P."/>
            <person name="Balassiano I."/>
            <person name="Medeiros M.A."/>
            <person name="Reis M.G."/>
            <person name="Ko A.I."/>
            <person name="Wunder E.A."/>
        </authorList>
    </citation>
    <scope>NUCLEOTIDE SEQUENCE [LARGE SCALE GENOMIC DNA]</scope>
    <source>
        <strain evidence="2">B21</strain>
    </source>
</reference>
<dbReference type="EMBL" id="QHCR01000005">
    <property type="protein sequence ID" value="RHX79609.1"/>
    <property type="molecule type" value="Genomic_DNA"/>
</dbReference>
<reference evidence="1 2" key="2">
    <citation type="journal article" date="2020" name="Int. J. Syst. Evol. Microbiol.">
        <title>Leptospira yasudae sp. nov. and Leptospira stimsonii sp. nov., two new species of the pathogenic group isolated from environmental sources.</title>
        <authorList>
            <person name="Casanovas-Massana A."/>
            <person name="Hamond C."/>
            <person name="Santos L.A."/>
            <person name="de Oliveira D."/>
            <person name="Hacker K.P."/>
            <person name="Balassiano I."/>
            <person name="Costa F."/>
            <person name="Medeiros M.A."/>
            <person name="Reis M.G."/>
            <person name="Ko A.I."/>
            <person name="Wunder E.A."/>
        </authorList>
    </citation>
    <scope>NUCLEOTIDE SEQUENCE [LARGE SCALE GENOMIC DNA]</scope>
    <source>
        <strain evidence="1 2">B21</strain>
    </source>
</reference>
<organism evidence="1 2">
    <name type="scientific">Leptospira yasudae</name>
    <dbReference type="NCBI Taxonomy" id="2202201"/>
    <lineage>
        <taxon>Bacteria</taxon>
        <taxon>Pseudomonadati</taxon>
        <taxon>Spirochaetota</taxon>
        <taxon>Spirochaetia</taxon>
        <taxon>Leptospirales</taxon>
        <taxon>Leptospiraceae</taxon>
        <taxon>Leptospira</taxon>
    </lineage>
</organism>
<proteinExistence type="predicted"/>
<comment type="caution">
    <text evidence="1">The sequence shown here is derived from an EMBL/GenBank/DDBJ whole genome shotgun (WGS) entry which is preliminary data.</text>
</comment>
<name>A0ABX9M283_9LEPT</name>
<evidence type="ECO:0000313" key="1">
    <source>
        <dbReference type="EMBL" id="RHX79609.1"/>
    </source>
</evidence>
<keyword evidence="2" id="KW-1185">Reference proteome</keyword>